<dbReference type="InterPro" id="IPR036388">
    <property type="entry name" value="WH-like_DNA-bd_sf"/>
</dbReference>
<dbReference type="InterPro" id="IPR051081">
    <property type="entry name" value="HTH_MetalResp_TranReg"/>
</dbReference>
<keyword evidence="3" id="KW-0804">Transcription</keyword>
<dbReference type="InterPro" id="IPR011991">
    <property type="entry name" value="ArsR-like_HTH"/>
</dbReference>
<dbReference type="STRING" id="1848.SAMN05443637_10365"/>
<dbReference type="PANTHER" id="PTHR33154">
    <property type="entry name" value="TRANSCRIPTIONAL REGULATOR, ARSR FAMILY"/>
    <property type="match status" value="1"/>
</dbReference>
<reference evidence="6 7" key="1">
    <citation type="submission" date="2016-11" db="EMBL/GenBank/DDBJ databases">
        <authorList>
            <person name="Jaros S."/>
            <person name="Januszkiewicz K."/>
            <person name="Wedrychowicz H."/>
        </authorList>
    </citation>
    <scope>NUCLEOTIDE SEQUENCE [LARGE SCALE GENOMIC DNA]</scope>
    <source>
        <strain evidence="6 7">DSM 43832</strain>
    </source>
</reference>
<organism evidence="6 7">
    <name type="scientific">Pseudonocardia thermophila</name>
    <dbReference type="NCBI Taxonomy" id="1848"/>
    <lineage>
        <taxon>Bacteria</taxon>
        <taxon>Bacillati</taxon>
        <taxon>Actinomycetota</taxon>
        <taxon>Actinomycetes</taxon>
        <taxon>Pseudonocardiales</taxon>
        <taxon>Pseudonocardiaceae</taxon>
        <taxon>Pseudonocardia</taxon>
    </lineage>
</organism>
<dbReference type="NCBIfam" id="NF033788">
    <property type="entry name" value="HTH_metalloreg"/>
    <property type="match status" value="1"/>
</dbReference>
<dbReference type="GO" id="GO:0003677">
    <property type="term" value="F:DNA binding"/>
    <property type="evidence" value="ECO:0007669"/>
    <property type="project" value="UniProtKB-KW"/>
</dbReference>
<evidence type="ECO:0000256" key="2">
    <source>
        <dbReference type="ARBA" id="ARBA00023125"/>
    </source>
</evidence>
<dbReference type="Proteomes" id="UP000184363">
    <property type="component" value="Unassembled WGS sequence"/>
</dbReference>
<keyword evidence="1" id="KW-0805">Transcription regulation</keyword>
<feature type="domain" description="HTH arsR-type" evidence="5">
    <location>
        <begin position="1"/>
        <end position="96"/>
    </location>
</feature>
<dbReference type="AlphaFoldDB" id="A0A1M6Q3A1"/>
<keyword evidence="2 6" id="KW-0238">DNA-binding</keyword>
<evidence type="ECO:0000259" key="5">
    <source>
        <dbReference type="PROSITE" id="PS50987"/>
    </source>
</evidence>
<evidence type="ECO:0000256" key="3">
    <source>
        <dbReference type="ARBA" id="ARBA00023163"/>
    </source>
</evidence>
<gene>
    <name evidence="6" type="ORF">SAMN05443637_10365</name>
</gene>
<proteinExistence type="predicted"/>
<dbReference type="GO" id="GO:0003700">
    <property type="term" value="F:DNA-binding transcription factor activity"/>
    <property type="evidence" value="ECO:0007669"/>
    <property type="project" value="InterPro"/>
</dbReference>
<evidence type="ECO:0000313" key="7">
    <source>
        <dbReference type="Proteomes" id="UP000184363"/>
    </source>
</evidence>
<name>A0A1M6Q3A1_PSETH</name>
<dbReference type="InterPro" id="IPR036390">
    <property type="entry name" value="WH_DNA-bd_sf"/>
</dbReference>
<dbReference type="PROSITE" id="PS50987">
    <property type="entry name" value="HTH_ARSR_2"/>
    <property type="match status" value="1"/>
</dbReference>
<dbReference type="Gene3D" id="1.10.10.10">
    <property type="entry name" value="Winged helix-like DNA-binding domain superfamily/Winged helix DNA-binding domain"/>
    <property type="match status" value="1"/>
</dbReference>
<protein>
    <submittedName>
        <fullName evidence="6">DNA-binding transcriptional regulator, ArsR family</fullName>
    </submittedName>
</protein>
<dbReference type="SUPFAM" id="SSF46785">
    <property type="entry name" value="Winged helix' DNA-binding domain"/>
    <property type="match status" value="1"/>
</dbReference>
<dbReference type="PRINTS" id="PR00778">
    <property type="entry name" value="HTHARSR"/>
</dbReference>
<dbReference type="Pfam" id="PF12840">
    <property type="entry name" value="HTH_20"/>
    <property type="match status" value="1"/>
</dbReference>
<evidence type="ECO:0000256" key="4">
    <source>
        <dbReference type="SAM" id="MobiDB-lite"/>
    </source>
</evidence>
<feature type="region of interest" description="Disordered" evidence="4">
    <location>
        <begin position="92"/>
        <end position="124"/>
    </location>
</feature>
<dbReference type="PANTHER" id="PTHR33154:SF33">
    <property type="entry name" value="TRANSCRIPTIONAL REPRESSOR SDPR"/>
    <property type="match status" value="1"/>
</dbReference>
<accession>A0A1M6Q3A1</accession>
<sequence>MIPEQEAFDALADPTRRAILDLLATHDELPAGEIADRIGHVGRTAVSSHLRILRKSGLITERREGRYRYLSLQPDGPMRAAAAFLQGLLDSALPSPLPSGTEPVVGSNGDATSGTAAEDNRQTA</sequence>
<dbReference type="InterPro" id="IPR001845">
    <property type="entry name" value="HTH_ArsR_DNA-bd_dom"/>
</dbReference>
<keyword evidence="7" id="KW-1185">Reference proteome</keyword>
<evidence type="ECO:0000313" key="6">
    <source>
        <dbReference type="EMBL" id="SHK14628.1"/>
    </source>
</evidence>
<evidence type="ECO:0000256" key="1">
    <source>
        <dbReference type="ARBA" id="ARBA00023015"/>
    </source>
</evidence>
<dbReference type="RefSeq" id="WP_073455627.1">
    <property type="nucleotide sequence ID" value="NZ_CALGVN010000033.1"/>
</dbReference>
<dbReference type="CDD" id="cd00090">
    <property type="entry name" value="HTH_ARSR"/>
    <property type="match status" value="1"/>
</dbReference>
<dbReference type="SMART" id="SM00418">
    <property type="entry name" value="HTH_ARSR"/>
    <property type="match status" value="1"/>
</dbReference>
<dbReference type="EMBL" id="FRAP01000003">
    <property type="protein sequence ID" value="SHK14628.1"/>
    <property type="molecule type" value="Genomic_DNA"/>
</dbReference>